<dbReference type="EMBL" id="HBIZ01022757">
    <property type="protein sequence ID" value="CAE0761769.1"/>
    <property type="molecule type" value="Transcribed_RNA"/>
</dbReference>
<accession>A0A7S4BDR5</accession>
<dbReference type="Pfam" id="PF10693">
    <property type="entry name" value="DUF2499"/>
    <property type="match status" value="1"/>
</dbReference>
<organism evidence="2">
    <name type="scientific">Chrysotila carterae</name>
    <name type="common">Marine alga</name>
    <name type="synonym">Syracosphaera carterae</name>
    <dbReference type="NCBI Taxonomy" id="13221"/>
    <lineage>
        <taxon>Eukaryota</taxon>
        <taxon>Haptista</taxon>
        <taxon>Haptophyta</taxon>
        <taxon>Prymnesiophyceae</taxon>
        <taxon>Isochrysidales</taxon>
        <taxon>Isochrysidaceae</taxon>
        <taxon>Chrysotila</taxon>
    </lineage>
</organism>
<feature type="transmembrane region" description="Helical" evidence="1">
    <location>
        <begin position="345"/>
        <end position="363"/>
    </location>
</feature>
<dbReference type="AlphaFoldDB" id="A0A7S4BDR5"/>
<feature type="transmembrane region" description="Helical" evidence="1">
    <location>
        <begin position="253"/>
        <end position="273"/>
    </location>
</feature>
<feature type="transmembrane region" description="Helical" evidence="1">
    <location>
        <begin position="222"/>
        <end position="241"/>
    </location>
</feature>
<evidence type="ECO:0008006" key="3">
    <source>
        <dbReference type="Google" id="ProtNLM"/>
    </source>
</evidence>
<sequence length="407" mass="43277">MRLLNTLPAGAMRPGVAFSPPLPMLATQRMAAPQMQMELVDTILPGTDMLLAFSDQGSNLAGQFFQASLLPYLGFLYFMSYPKNRTPNTANFGFQFLLLFVLSTVATGIVTKTVYSSSLANVDWLHGAAEMLLTCSNIYVGLGFRSAVANPLPEGSSPPAVNRLPAYVLAAAVVALAAAGPSIGLNAHDPFLLGLGNLPPEALQGVTLLPEPENALSLPTWLVHYSSVFEWLFAMSMVWQYAETTGNPRWRGLTWGMLPLHASGVAACTYHFFFNAPDLAFLVTLQAFLTLLGNTTVAIAACRIALSNGWGLKDLIPPPLRGEDADADSNAAQAPAMKGKSVQPLPLLIVEIALITAVASYGTKYGELLVNLPFEANPFLAAAMCAGIPALVANSYASGDRKEAEKA</sequence>
<dbReference type="PANTHER" id="PTHR33833">
    <property type="entry name" value="NUCLEOLAR-LIKE PROTEIN-RELATED"/>
    <property type="match status" value="1"/>
</dbReference>
<dbReference type="InterPro" id="IPR019634">
    <property type="entry name" value="Uncharacterised_Ycf49"/>
</dbReference>
<dbReference type="PANTHER" id="PTHR33833:SF3">
    <property type="entry name" value="YCF49-LIKE PROTEIN"/>
    <property type="match status" value="1"/>
</dbReference>
<feature type="transmembrane region" description="Helical" evidence="1">
    <location>
        <begin position="378"/>
        <end position="397"/>
    </location>
</feature>
<feature type="transmembrane region" description="Helical" evidence="1">
    <location>
        <begin position="279"/>
        <end position="306"/>
    </location>
</feature>
<dbReference type="Pfam" id="PF12159">
    <property type="entry name" value="DUF3593"/>
    <property type="match status" value="1"/>
</dbReference>
<protein>
    <recommendedName>
        <fullName evidence="3">Ycf49-like protein</fullName>
    </recommendedName>
</protein>
<evidence type="ECO:0000313" key="2">
    <source>
        <dbReference type="EMBL" id="CAE0761769.1"/>
    </source>
</evidence>
<gene>
    <name evidence="2" type="ORF">PCAR00345_LOCUS14381</name>
</gene>
<keyword evidence="1" id="KW-0472">Membrane</keyword>
<feature type="transmembrane region" description="Helical" evidence="1">
    <location>
        <begin position="164"/>
        <end position="185"/>
    </location>
</feature>
<dbReference type="InterPro" id="IPR021995">
    <property type="entry name" value="DUF3593"/>
</dbReference>
<feature type="transmembrane region" description="Helical" evidence="1">
    <location>
        <begin position="131"/>
        <end position="152"/>
    </location>
</feature>
<feature type="transmembrane region" description="Helical" evidence="1">
    <location>
        <begin position="60"/>
        <end position="80"/>
    </location>
</feature>
<reference evidence="2" key="1">
    <citation type="submission" date="2021-01" db="EMBL/GenBank/DDBJ databases">
        <authorList>
            <person name="Corre E."/>
            <person name="Pelletier E."/>
            <person name="Niang G."/>
            <person name="Scheremetjew M."/>
            <person name="Finn R."/>
            <person name="Kale V."/>
            <person name="Holt S."/>
            <person name="Cochrane G."/>
            <person name="Meng A."/>
            <person name="Brown T."/>
            <person name="Cohen L."/>
        </authorList>
    </citation>
    <scope>NUCLEOTIDE SEQUENCE</scope>
    <source>
        <strain evidence="2">CCMP645</strain>
    </source>
</reference>
<evidence type="ECO:0000256" key="1">
    <source>
        <dbReference type="SAM" id="Phobius"/>
    </source>
</evidence>
<keyword evidence="1" id="KW-0812">Transmembrane</keyword>
<name>A0A7S4BDR5_CHRCT</name>
<keyword evidence="1" id="KW-1133">Transmembrane helix</keyword>
<feature type="transmembrane region" description="Helical" evidence="1">
    <location>
        <begin position="92"/>
        <end position="111"/>
    </location>
</feature>
<proteinExistence type="predicted"/>